<dbReference type="CDD" id="cd17535">
    <property type="entry name" value="REC_NarL-like"/>
    <property type="match status" value="1"/>
</dbReference>
<evidence type="ECO:0000256" key="4">
    <source>
        <dbReference type="ARBA" id="ARBA00023163"/>
    </source>
</evidence>
<evidence type="ECO:0000259" key="6">
    <source>
        <dbReference type="PROSITE" id="PS50043"/>
    </source>
</evidence>
<feature type="modified residue" description="4-aspartylphosphate" evidence="5">
    <location>
        <position position="55"/>
    </location>
</feature>
<dbReference type="PROSITE" id="PS50110">
    <property type="entry name" value="RESPONSE_REGULATORY"/>
    <property type="match status" value="1"/>
</dbReference>
<dbReference type="InterPro" id="IPR000792">
    <property type="entry name" value="Tscrpt_reg_LuxR_C"/>
</dbReference>
<keyword evidence="2" id="KW-0805">Transcription regulation</keyword>
<dbReference type="InterPro" id="IPR016032">
    <property type="entry name" value="Sig_transdc_resp-reg_C-effctor"/>
</dbReference>
<dbReference type="PRINTS" id="PR00038">
    <property type="entry name" value="HTHLUXR"/>
</dbReference>
<feature type="domain" description="HTH luxR-type" evidence="6">
    <location>
        <begin position="152"/>
        <end position="217"/>
    </location>
</feature>
<dbReference type="Pfam" id="PF00072">
    <property type="entry name" value="Response_reg"/>
    <property type="match status" value="1"/>
</dbReference>
<protein>
    <submittedName>
        <fullName evidence="8">DNA-binding response regulator</fullName>
    </submittedName>
</protein>
<dbReference type="RefSeq" id="WP_189688501.1">
    <property type="nucleotide sequence ID" value="NZ_BMYK01000012.1"/>
</dbReference>
<dbReference type="SUPFAM" id="SSF46894">
    <property type="entry name" value="C-terminal effector domain of the bipartite response regulators"/>
    <property type="match status" value="1"/>
</dbReference>
<dbReference type="InterPro" id="IPR039420">
    <property type="entry name" value="WalR-like"/>
</dbReference>
<evidence type="ECO:0000259" key="7">
    <source>
        <dbReference type="PROSITE" id="PS50110"/>
    </source>
</evidence>
<dbReference type="GO" id="GO:0003677">
    <property type="term" value="F:DNA binding"/>
    <property type="evidence" value="ECO:0007669"/>
    <property type="project" value="UniProtKB-KW"/>
</dbReference>
<dbReference type="PANTHER" id="PTHR43214:SF41">
    <property type="entry name" value="NITRATE_NITRITE RESPONSE REGULATOR PROTEIN NARP"/>
    <property type="match status" value="1"/>
</dbReference>
<dbReference type="SUPFAM" id="SSF52172">
    <property type="entry name" value="CheY-like"/>
    <property type="match status" value="1"/>
</dbReference>
<sequence length="219" mass="23221">MAIEVLIVEDEPEFMRRFADAVLGDAGLALLGAVSNGQAAKALLDRQRPDVLLVDLGLPDISGIEVIQHAQQRHPDCDVLVVTMFGDDAHVVGAIEAGAAGYLLKDAAPERIAAAVHELRGGGAPISPSIARRILSRLRGNAPVGTASRPAPLEQASPLTARETELLRMVAKGLSFDTIGELLEISPHTVVAHVKKIYRKLAVHSRGEAVYEASQLGLL</sequence>
<evidence type="ECO:0000256" key="5">
    <source>
        <dbReference type="PROSITE-ProRule" id="PRU00169"/>
    </source>
</evidence>
<feature type="domain" description="Response regulatory" evidence="7">
    <location>
        <begin position="4"/>
        <end position="120"/>
    </location>
</feature>
<dbReference type="Pfam" id="PF00196">
    <property type="entry name" value="GerE"/>
    <property type="match status" value="1"/>
</dbReference>
<evidence type="ECO:0000256" key="1">
    <source>
        <dbReference type="ARBA" id="ARBA00022553"/>
    </source>
</evidence>
<keyword evidence="1 5" id="KW-0597">Phosphoprotein</keyword>
<dbReference type="PANTHER" id="PTHR43214">
    <property type="entry name" value="TWO-COMPONENT RESPONSE REGULATOR"/>
    <property type="match status" value="1"/>
</dbReference>
<organism evidence="8 9">
    <name type="scientific">Pseudorhodoferax aquiterrae</name>
    <dbReference type="NCBI Taxonomy" id="747304"/>
    <lineage>
        <taxon>Bacteria</taxon>
        <taxon>Pseudomonadati</taxon>
        <taxon>Pseudomonadota</taxon>
        <taxon>Betaproteobacteria</taxon>
        <taxon>Burkholderiales</taxon>
        <taxon>Comamonadaceae</taxon>
    </lineage>
</organism>
<name>A0ABQ3G5K5_9BURK</name>
<dbReference type="InterPro" id="IPR001789">
    <property type="entry name" value="Sig_transdc_resp-reg_receiver"/>
</dbReference>
<dbReference type="InterPro" id="IPR058245">
    <property type="entry name" value="NreC/VraR/RcsB-like_REC"/>
</dbReference>
<dbReference type="EMBL" id="BMYK01000012">
    <property type="protein sequence ID" value="GHC89936.1"/>
    <property type="molecule type" value="Genomic_DNA"/>
</dbReference>
<dbReference type="SMART" id="SM00421">
    <property type="entry name" value="HTH_LUXR"/>
    <property type="match status" value="1"/>
</dbReference>
<dbReference type="PROSITE" id="PS50043">
    <property type="entry name" value="HTH_LUXR_2"/>
    <property type="match status" value="1"/>
</dbReference>
<dbReference type="Gene3D" id="3.40.50.2300">
    <property type="match status" value="1"/>
</dbReference>
<comment type="caution">
    <text evidence="8">The sequence shown here is derived from an EMBL/GenBank/DDBJ whole genome shotgun (WGS) entry which is preliminary data.</text>
</comment>
<proteinExistence type="predicted"/>
<keyword evidence="4" id="KW-0804">Transcription</keyword>
<reference evidence="9" key="1">
    <citation type="journal article" date="2019" name="Int. J. Syst. Evol. Microbiol.">
        <title>The Global Catalogue of Microorganisms (GCM) 10K type strain sequencing project: providing services to taxonomists for standard genome sequencing and annotation.</title>
        <authorList>
            <consortium name="The Broad Institute Genomics Platform"/>
            <consortium name="The Broad Institute Genome Sequencing Center for Infectious Disease"/>
            <person name="Wu L."/>
            <person name="Ma J."/>
        </authorList>
    </citation>
    <scope>NUCLEOTIDE SEQUENCE [LARGE SCALE GENOMIC DNA]</scope>
    <source>
        <strain evidence="9">KCTC 23314</strain>
    </source>
</reference>
<accession>A0ABQ3G5K5</accession>
<keyword evidence="3 8" id="KW-0238">DNA-binding</keyword>
<gene>
    <name evidence="8" type="ORF">GCM10007320_38060</name>
</gene>
<evidence type="ECO:0000313" key="8">
    <source>
        <dbReference type="EMBL" id="GHC89936.1"/>
    </source>
</evidence>
<evidence type="ECO:0000256" key="2">
    <source>
        <dbReference type="ARBA" id="ARBA00023015"/>
    </source>
</evidence>
<dbReference type="Proteomes" id="UP000626210">
    <property type="component" value="Unassembled WGS sequence"/>
</dbReference>
<dbReference type="SMART" id="SM00448">
    <property type="entry name" value="REC"/>
    <property type="match status" value="1"/>
</dbReference>
<evidence type="ECO:0000313" key="9">
    <source>
        <dbReference type="Proteomes" id="UP000626210"/>
    </source>
</evidence>
<evidence type="ECO:0000256" key="3">
    <source>
        <dbReference type="ARBA" id="ARBA00023125"/>
    </source>
</evidence>
<dbReference type="CDD" id="cd06170">
    <property type="entry name" value="LuxR_C_like"/>
    <property type="match status" value="1"/>
</dbReference>
<dbReference type="InterPro" id="IPR011006">
    <property type="entry name" value="CheY-like_superfamily"/>
</dbReference>
<keyword evidence="9" id="KW-1185">Reference proteome</keyword>